<feature type="domain" description="Glycoside hydrolase family 65 C-terminal" evidence="7">
    <location>
        <begin position="708"/>
        <end position="738"/>
    </location>
</feature>
<dbReference type="Proteomes" id="UP000218287">
    <property type="component" value="Chromosome"/>
</dbReference>
<dbReference type="InterPro" id="IPR037018">
    <property type="entry name" value="GH65_N"/>
</dbReference>
<dbReference type="AlphaFoldDB" id="A0A1Z4GLL4"/>
<evidence type="ECO:0000259" key="7">
    <source>
        <dbReference type="Pfam" id="PF03633"/>
    </source>
</evidence>
<dbReference type="InterPro" id="IPR017045">
    <property type="entry name" value="Malt_Pase/Glycosyl_Hdrlase"/>
</dbReference>
<dbReference type="Pfam" id="PF03636">
    <property type="entry name" value="Glyco_hydro_65N"/>
    <property type="match status" value="1"/>
</dbReference>
<dbReference type="SUPFAM" id="SSF48208">
    <property type="entry name" value="Six-hairpin glycosidases"/>
    <property type="match status" value="1"/>
</dbReference>
<evidence type="ECO:0000256" key="5">
    <source>
        <dbReference type="PIRSR" id="PIRSR036289-51"/>
    </source>
</evidence>
<dbReference type="PANTHER" id="PTHR11051">
    <property type="entry name" value="GLYCOSYL HYDROLASE-RELATED"/>
    <property type="match status" value="1"/>
</dbReference>
<feature type="domain" description="Glycoside hydrolase family 65 N-terminal" evidence="8">
    <location>
        <begin position="25"/>
        <end position="259"/>
    </location>
</feature>
<dbReference type="SUPFAM" id="SSF74650">
    <property type="entry name" value="Galactose mutarotase-like"/>
    <property type="match status" value="1"/>
</dbReference>
<reference evidence="9 10" key="1">
    <citation type="submission" date="2017-06" db="EMBL/GenBank/DDBJ databases">
        <title>Genome sequencing of cyanobaciteial culture collection at National Institute for Environmental Studies (NIES).</title>
        <authorList>
            <person name="Hirose Y."/>
            <person name="Shimura Y."/>
            <person name="Fujisawa T."/>
            <person name="Nakamura Y."/>
            <person name="Kawachi M."/>
        </authorList>
    </citation>
    <scope>NUCLEOTIDE SEQUENCE [LARGE SCALE GENOMIC DNA]</scope>
    <source>
        <strain evidence="9 10">NIES-21</strain>
    </source>
</reference>
<keyword evidence="9" id="KW-0378">Hydrolase</keyword>
<evidence type="ECO:0000259" key="6">
    <source>
        <dbReference type="Pfam" id="PF03632"/>
    </source>
</evidence>
<dbReference type="GO" id="GO:0005975">
    <property type="term" value="P:carbohydrate metabolic process"/>
    <property type="evidence" value="ECO:0007669"/>
    <property type="project" value="InterPro"/>
</dbReference>
<feature type="domain" description="Glycoside hydrolase family 65 central catalytic" evidence="6">
    <location>
        <begin position="311"/>
        <end position="688"/>
    </location>
</feature>
<name>A0A1Z4GLL4_9CYAN</name>
<evidence type="ECO:0000256" key="3">
    <source>
        <dbReference type="ARBA" id="ARBA00022679"/>
    </source>
</evidence>
<dbReference type="OrthoDB" id="414934at2"/>
<evidence type="ECO:0000256" key="1">
    <source>
        <dbReference type="ARBA" id="ARBA00006768"/>
    </source>
</evidence>
<evidence type="ECO:0000256" key="4">
    <source>
        <dbReference type="PIRSR" id="PIRSR036289-50"/>
    </source>
</evidence>
<dbReference type="Gene3D" id="1.50.10.10">
    <property type="match status" value="1"/>
</dbReference>
<protein>
    <submittedName>
        <fullName evidence="9">Glycoside hydrolase family 65, central catalytic</fullName>
    </submittedName>
</protein>
<dbReference type="GO" id="GO:0030246">
    <property type="term" value="F:carbohydrate binding"/>
    <property type="evidence" value="ECO:0007669"/>
    <property type="project" value="InterPro"/>
</dbReference>
<dbReference type="InterPro" id="IPR005195">
    <property type="entry name" value="Glyco_hydro_65_M"/>
</dbReference>
<dbReference type="GO" id="GO:0016757">
    <property type="term" value="F:glycosyltransferase activity"/>
    <property type="evidence" value="ECO:0007669"/>
    <property type="project" value="UniProtKB-KW"/>
</dbReference>
<keyword evidence="2" id="KW-0328">Glycosyltransferase</keyword>
<dbReference type="InterPro" id="IPR011013">
    <property type="entry name" value="Gal_mutarotase_sf_dom"/>
</dbReference>
<accession>A0A1Z4GLL4</accession>
<dbReference type="InterPro" id="IPR005194">
    <property type="entry name" value="Glyco_hydro_65_C"/>
</dbReference>
<dbReference type="Pfam" id="PF03632">
    <property type="entry name" value="Glyco_hydro_65m"/>
    <property type="match status" value="1"/>
</dbReference>
<feature type="binding site" evidence="5">
    <location>
        <begin position="346"/>
        <end position="347"/>
    </location>
    <ligand>
        <name>substrate</name>
    </ligand>
</feature>
<keyword evidence="3" id="KW-0808">Transferase</keyword>
<dbReference type="Gene3D" id="2.70.98.40">
    <property type="entry name" value="Glycoside hydrolase, family 65, N-terminal domain"/>
    <property type="match status" value="1"/>
</dbReference>
<evidence type="ECO:0000313" key="10">
    <source>
        <dbReference type="Proteomes" id="UP000218287"/>
    </source>
</evidence>
<proteinExistence type="inferred from homology"/>
<dbReference type="Gene3D" id="2.60.420.10">
    <property type="entry name" value="Maltose phosphorylase, domain 3"/>
    <property type="match status" value="1"/>
</dbReference>
<keyword evidence="10" id="KW-1185">Reference proteome</keyword>
<dbReference type="InterPro" id="IPR012341">
    <property type="entry name" value="6hp_glycosidase-like_sf"/>
</dbReference>
<dbReference type="EMBL" id="AP018174">
    <property type="protein sequence ID" value="BAY18382.1"/>
    <property type="molecule type" value="Genomic_DNA"/>
</dbReference>
<sequence>MLDGESLGNSIDTQQLLDANNWNVIETKFEPKQLHHKETVFTLSNGYLGTRGSFEEGYTQDSAATLINGVYDDVNIAYTELVNCPNWLPLVVTVAGDRFSMDSGEILQYERRLDLRLGLLSRDVRWRSPQGHTLDLHFERFAGLADQHVLAIRCQITSIDFTGEITVTAGFDAEPRTAGVPHWQTVHQGGLDQIIWQQSKTLHSNINLGMAAKLVVDGDDNAPIFVENASGSPVLITTLECTPHQTVTVEKIVTVFTSRECKLPIASALYRLADEPRYSTLLAAHIAAWEEVWQDSDIVIEGDRQAQLTVRYNLFQILAVAPRHDNRVSIPPKTLSGFAYRGHIFWDTEIFILPFLTFTQPALARNLLTYRYHTLSGARRKAQEAGYQGAMFAWESATTGDEVTPRWVPGANGELIRIWCGDIEVHITADVAYAVWHYWQITDDDEWMRDYGAEIILDTAVFWESRVQWNQERHSYDILDVIGPDENHDRVDNNAFTNLMVQWHLQSALALWDWFKQAYPEKSSELVQQLNLTTERLHRWAEIQERIFVNQDTATGLIEQFEGFFGLEDVNLADYEPRTKSLQGLLGIEATSQKQILKQPDVLMLLYLLRQRYDHKTLASNWEYYSQRTDHTYGSSLGPAIHAILACDLNQPTEAYTHFLRAALVDLEDVRLNAGEGIHAASAGGVWQSVVYGFGGVRMTQFGPVACPNLPPTWTRLQFRLQWRNEWYEFDLRQETTMVVGTPEVAVPAWANTIELDSVLTEISALQ</sequence>
<evidence type="ECO:0000313" key="9">
    <source>
        <dbReference type="EMBL" id="BAY18382.1"/>
    </source>
</evidence>
<dbReference type="PANTHER" id="PTHR11051:SF8">
    <property type="entry name" value="PROTEIN-GLUCOSYLGALACTOSYLHYDROXYLYSINE GLUCOSIDASE"/>
    <property type="match status" value="1"/>
</dbReference>
<feature type="active site" description="Proton donor" evidence="4">
    <location>
        <position position="486"/>
    </location>
</feature>
<organism evidence="9 10">
    <name type="scientific">Anabaenopsis circularis NIES-21</name>
    <dbReference type="NCBI Taxonomy" id="1085406"/>
    <lineage>
        <taxon>Bacteria</taxon>
        <taxon>Bacillati</taxon>
        <taxon>Cyanobacteriota</taxon>
        <taxon>Cyanophyceae</taxon>
        <taxon>Nostocales</taxon>
        <taxon>Nodulariaceae</taxon>
        <taxon>Anabaenopsis</taxon>
    </lineage>
</organism>
<evidence type="ECO:0000259" key="8">
    <source>
        <dbReference type="Pfam" id="PF03636"/>
    </source>
</evidence>
<feature type="binding site" evidence="5">
    <location>
        <begin position="598"/>
        <end position="599"/>
    </location>
    <ligand>
        <name>substrate</name>
    </ligand>
</feature>
<dbReference type="InterPro" id="IPR005196">
    <property type="entry name" value="Glyco_hydro_65_N"/>
</dbReference>
<comment type="similarity">
    <text evidence="1">Belongs to the glycosyl hydrolase 65 family.</text>
</comment>
<dbReference type="GO" id="GO:0004553">
    <property type="term" value="F:hydrolase activity, hydrolyzing O-glycosyl compounds"/>
    <property type="evidence" value="ECO:0007669"/>
    <property type="project" value="TreeGrafter"/>
</dbReference>
<evidence type="ECO:0000256" key="2">
    <source>
        <dbReference type="ARBA" id="ARBA00022676"/>
    </source>
</evidence>
<dbReference type="Pfam" id="PF03633">
    <property type="entry name" value="Glyco_hydro_65C"/>
    <property type="match status" value="1"/>
</dbReference>
<dbReference type="InterPro" id="IPR008928">
    <property type="entry name" value="6-hairpin_glycosidase_sf"/>
</dbReference>
<dbReference type="PIRSF" id="PIRSF036289">
    <property type="entry name" value="Glycosyl_hydrolase_malt_phosph"/>
    <property type="match status" value="1"/>
</dbReference>
<gene>
    <name evidence="9" type="ORF">NIES21_42280</name>
</gene>